<dbReference type="SMART" id="SM00355">
    <property type="entry name" value="ZnF_C2H2"/>
    <property type="match status" value="2"/>
</dbReference>
<protein>
    <recommendedName>
        <fullName evidence="6">C2H2-type domain-containing protein</fullName>
    </recommendedName>
</protein>
<dbReference type="InterPro" id="IPR036236">
    <property type="entry name" value="Znf_C2H2_sf"/>
</dbReference>
<organism evidence="7 8">
    <name type="scientific">Aspergillus vadensis (strain CBS 113365 / IMI 142717 / IBT 24658)</name>
    <dbReference type="NCBI Taxonomy" id="1448311"/>
    <lineage>
        <taxon>Eukaryota</taxon>
        <taxon>Fungi</taxon>
        <taxon>Dikarya</taxon>
        <taxon>Ascomycota</taxon>
        <taxon>Pezizomycotina</taxon>
        <taxon>Eurotiomycetes</taxon>
        <taxon>Eurotiomycetidae</taxon>
        <taxon>Eurotiales</taxon>
        <taxon>Aspergillaceae</taxon>
        <taxon>Aspergillus</taxon>
        <taxon>Aspergillus subgen. Circumdati</taxon>
    </lineage>
</organism>
<evidence type="ECO:0000313" key="8">
    <source>
        <dbReference type="Proteomes" id="UP000248405"/>
    </source>
</evidence>
<keyword evidence="3" id="KW-0862">Zinc</keyword>
<dbReference type="SUPFAM" id="SSF57667">
    <property type="entry name" value="beta-beta-alpha zinc fingers"/>
    <property type="match status" value="1"/>
</dbReference>
<accession>A0A319B1L1</accession>
<dbReference type="Proteomes" id="UP000248405">
    <property type="component" value="Unassembled WGS sequence"/>
</dbReference>
<evidence type="ECO:0000256" key="1">
    <source>
        <dbReference type="ARBA" id="ARBA00022723"/>
    </source>
</evidence>
<dbReference type="Gene3D" id="3.30.160.60">
    <property type="entry name" value="Classic Zinc Finger"/>
    <property type="match status" value="2"/>
</dbReference>
<keyword evidence="1" id="KW-0479">Metal-binding</keyword>
<dbReference type="OrthoDB" id="2687452at2759"/>
<evidence type="ECO:0000256" key="2">
    <source>
        <dbReference type="ARBA" id="ARBA00022771"/>
    </source>
</evidence>
<dbReference type="InterPro" id="IPR013087">
    <property type="entry name" value="Znf_C2H2_type"/>
</dbReference>
<dbReference type="Pfam" id="PF00096">
    <property type="entry name" value="zf-C2H2"/>
    <property type="match status" value="1"/>
</dbReference>
<evidence type="ECO:0000256" key="4">
    <source>
        <dbReference type="PROSITE-ProRule" id="PRU00042"/>
    </source>
</evidence>
<evidence type="ECO:0000256" key="3">
    <source>
        <dbReference type="ARBA" id="ARBA00022833"/>
    </source>
</evidence>
<gene>
    <name evidence="7" type="ORF">BO88DRAFT_115846</name>
</gene>
<keyword evidence="8" id="KW-1185">Reference proteome</keyword>
<dbReference type="RefSeq" id="XP_025560133.1">
    <property type="nucleotide sequence ID" value="XM_025701309.1"/>
</dbReference>
<sequence>MEWPTGFSLGLQEDTTSTTAGTHPDRLPISQYLFHQSSAAPVSQPDSSIFANHAYGAFTSITGPPRSIEPRVGTVNPAGGPSRDRNIPPQGGVAQTAQASFAYEEIPALYASTRITGGQPLRLPVDWTDSNADTNPTWVAPNSAMSHQPHPAPGSRIPRAPSNTHSPPIFECKWRGCSSSTRFSTEGDLVRHLKSIHISPDAYSCSVCGKSFGRKDHLRDHQRRRHRCLV</sequence>
<feature type="region of interest" description="Disordered" evidence="5">
    <location>
        <begin position="1"/>
        <end position="23"/>
    </location>
</feature>
<reference evidence="7" key="1">
    <citation type="submission" date="2016-12" db="EMBL/GenBank/DDBJ databases">
        <title>The genomes of Aspergillus section Nigri reveals drivers in fungal speciation.</title>
        <authorList>
            <consortium name="DOE Joint Genome Institute"/>
            <person name="Vesth T.C."/>
            <person name="Nybo J."/>
            <person name="Theobald S."/>
            <person name="Brandl J."/>
            <person name="Frisvad J.C."/>
            <person name="Nielsen K.F."/>
            <person name="Lyhne E.K."/>
            <person name="Kogle M.E."/>
            <person name="Kuo A."/>
            <person name="Riley R."/>
            <person name="Clum A."/>
            <person name="Nolan M."/>
            <person name="Lipzen A."/>
            <person name="Salamov A."/>
            <person name="Henrissat B."/>
            <person name="Wiebenga A."/>
            <person name="De Vries R.P."/>
            <person name="Grigoriev I.V."/>
            <person name="Mortensen U.H."/>
            <person name="Andersen M.R."/>
            <person name="Baker S.E."/>
        </authorList>
    </citation>
    <scope>NUCLEOTIDE SEQUENCE [LARGE SCALE GENOMIC DNA]</scope>
    <source>
        <strain evidence="7">CBS 113365</strain>
    </source>
</reference>
<dbReference type="PROSITE" id="PS50157">
    <property type="entry name" value="ZINC_FINGER_C2H2_2"/>
    <property type="match status" value="1"/>
</dbReference>
<name>A0A319B1L1_ASPVC</name>
<evidence type="ECO:0000259" key="6">
    <source>
        <dbReference type="PROSITE" id="PS50157"/>
    </source>
</evidence>
<evidence type="ECO:0000313" key="7">
    <source>
        <dbReference type="EMBL" id="PYH66339.1"/>
    </source>
</evidence>
<dbReference type="GO" id="GO:0008270">
    <property type="term" value="F:zinc ion binding"/>
    <property type="evidence" value="ECO:0007669"/>
    <property type="project" value="UniProtKB-KW"/>
</dbReference>
<dbReference type="PROSITE" id="PS00028">
    <property type="entry name" value="ZINC_FINGER_C2H2_1"/>
    <property type="match status" value="1"/>
</dbReference>
<dbReference type="EMBL" id="KZ821634">
    <property type="protein sequence ID" value="PYH66339.1"/>
    <property type="molecule type" value="Genomic_DNA"/>
</dbReference>
<dbReference type="FunFam" id="3.30.160.60:FF:000065">
    <property type="entry name" value="B-cell CLL/lymphoma 6, member B"/>
    <property type="match status" value="1"/>
</dbReference>
<keyword evidence="2 4" id="KW-0863">Zinc-finger</keyword>
<dbReference type="AlphaFoldDB" id="A0A319B1L1"/>
<evidence type="ECO:0000256" key="5">
    <source>
        <dbReference type="SAM" id="MobiDB-lite"/>
    </source>
</evidence>
<dbReference type="GeneID" id="37205901"/>
<feature type="domain" description="C2H2-type" evidence="6">
    <location>
        <begin position="203"/>
        <end position="226"/>
    </location>
</feature>
<proteinExistence type="predicted"/>